<evidence type="ECO:0000256" key="3">
    <source>
        <dbReference type="ARBA" id="ARBA00022989"/>
    </source>
</evidence>
<keyword evidence="7" id="KW-1185">Reference proteome</keyword>
<feature type="transmembrane region" description="Helical" evidence="5">
    <location>
        <begin position="163"/>
        <end position="187"/>
    </location>
</feature>
<evidence type="ECO:0000313" key="6">
    <source>
        <dbReference type="EMBL" id="RXM99528.1"/>
    </source>
</evidence>
<dbReference type="GO" id="GO:0016020">
    <property type="term" value="C:membrane"/>
    <property type="evidence" value="ECO:0007669"/>
    <property type="project" value="UniProtKB-SubCell"/>
</dbReference>
<keyword evidence="3 5" id="KW-1133">Transmembrane helix</keyword>
<evidence type="ECO:0000256" key="4">
    <source>
        <dbReference type="ARBA" id="ARBA00023136"/>
    </source>
</evidence>
<comment type="caution">
    <text evidence="6">The sequence shown here is derived from an EMBL/GenBank/DDBJ whole genome shotgun (WGS) entry which is preliminary data.</text>
</comment>
<comment type="subcellular location">
    <subcellularLocation>
        <location evidence="1">Membrane</location>
        <topology evidence="1">Multi-pass membrane protein</topology>
    </subcellularLocation>
</comment>
<name>A0A662YVG2_ACIRT</name>
<organism evidence="6 7">
    <name type="scientific">Acipenser ruthenus</name>
    <name type="common">Sterlet sturgeon</name>
    <dbReference type="NCBI Taxonomy" id="7906"/>
    <lineage>
        <taxon>Eukaryota</taxon>
        <taxon>Metazoa</taxon>
        <taxon>Chordata</taxon>
        <taxon>Craniata</taxon>
        <taxon>Vertebrata</taxon>
        <taxon>Euteleostomi</taxon>
        <taxon>Actinopterygii</taxon>
        <taxon>Chondrostei</taxon>
        <taxon>Acipenseriformes</taxon>
        <taxon>Acipenseridae</taxon>
        <taxon>Acipenser</taxon>
    </lineage>
</organism>
<keyword evidence="4 5" id="KW-0472">Membrane</keyword>
<accession>A0A662YVG2</accession>
<dbReference type="InterPro" id="IPR053066">
    <property type="entry name" value="ADGR_G7"/>
</dbReference>
<proteinExistence type="predicted"/>
<evidence type="ECO:0000256" key="2">
    <source>
        <dbReference type="ARBA" id="ARBA00022692"/>
    </source>
</evidence>
<dbReference type="InterPro" id="IPR000832">
    <property type="entry name" value="GPCR_2_secretin-like"/>
</dbReference>
<dbReference type="Pfam" id="PF00002">
    <property type="entry name" value="7tm_2"/>
    <property type="match status" value="1"/>
</dbReference>
<dbReference type="EMBL" id="SCEB01000356">
    <property type="protein sequence ID" value="RXM99528.1"/>
    <property type="molecule type" value="Genomic_DNA"/>
</dbReference>
<evidence type="ECO:0000313" key="7">
    <source>
        <dbReference type="Proteomes" id="UP000289886"/>
    </source>
</evidence>
<evidence type="ECO:0000256" key="1">
    <source>
        <dbReference type="ARBA" id="ARBA00004141"/>
    </source>
</evidence>
<dbReference type="GO" id="GO:0004930">
    <property type="term" value="F:G protein-coupled receptor activity"/>
    <property type="evidence" value="ECO:0007669"/>
    <property type="project" value="InterPro"/>
</dbReference>
<dbReference type="AlphaFoldDB" id="A0A662YVG2"/>
<keyword evidence="2 5" id="KW-0812">Transmembrane</keyword>
<protein>
    <submittedName>
        <fullName evidence="6">Adhesion G-protein coupled receptor G7</fullName>
    </submittedName>
</protein>
<reference evidence="6 7" key="1">
    <citation type="submission" date="2019-01" db="EMBL/GenBank/DDBJ databases">
        <title>Draft Genome and Complete Hox-Cluster Characterization of the Sterlet Sturgeon (Acipenser ruthenus).</title>
        <authorList>
            <person name="Wei Q."/>
        </authorList>
    </citation>
    <scope>NUCLEOTIDE SEQUENCE [LARGE SCALE GENOMIC DNA]</scope>
    <source>
        <strain evidence="6">WHYD16114868_AA</strain>
        <tissue evidence="6">Blood</tissue>
    </source>
</reference>
<sequence>MPNARCPMLGIPYSVPCAFIWINPVHSTSVHSLGTHNTPVHFLSVPVPAYFCESSTDNSTEVLSFNRILFGFSGYSNERCEPQTAWKSRKARSTMPRVSICLCMLIVNILFITGIGNPNGDEVSGRSNSSENTLLSSDLLPLPDKGSCTAVTALLHYFLLGTFAWMSLYAVQMYMSLGLQIFILFTARDSAFQKKMTTIISSISPPELHLHSKTFVIKRKRQDHVSESYKQLEGLSSTTFTFTSTV</sequence>
<dbReference type="PANTHER" id="PTHR47767:SF1">
    <property type="entry name" value="ADHESION G PROTEIN-COUPLED RECEPTOR G7"/>
    <property type="match status" value="1"/>
</dbReference>
<gene>
    <name evidence="6" type="ORF">EOD39_11352</name>
</gene>
<keyword evidence="6" id="KW-0675">Receptor</keyword>
<feature type="transmembrane region" description="Helical" evidence="5">
    <location>
        <begin position="98"/>
        <end position="116"/>
    </location>
</feature>
<evidence type="ECO:0000256" key="5">
    <source>
        <dbReference type="SAM" id="Phobius"/>
    </source>
</evidence>
<dbReference type="Proteomes" id="UP000289886">
    <property type="component" value="Unassembled WGS sequence"/>
</dbReference>
<dbReference type="PANTHER" id="PTHR47767">
    <property type="entry name" value="ADHESION G PROTEIN-COUPLED RECEPTOR G7"/>
    <property type="match status" value="1"/>
</dbReference>
<dbReference type="Gene3D" id="1.20.1070.10">
    <property type="entry name" value="Rhodopsin 7-helix transmembrane proteins"/>
    <property type="match status" value="1"/>
</dbReference>